<gene>
    <name evidence="2" type="ORF">O181_084052</name>
</gene>
<keyword evidence="3" id="KW-1185">Reference proteome</keyword>
<dbReference type="Proteomes" id="UP000765509">
    <property type="component" value="Unassembled WGS sequence"/>
</dbReference>
<evidence type="ECO:0000256" key="1">
    <source>
        <dbReference type="SAM" id="MobiDB-lite"/>
    </source>
</evidence>
<proteinExistence type="predicted"/>
<name>A0A9Q3FVI9_9BASI</name>
<feature type="compositionally biased region" description="Polar residues" evidence="1">
    <location>
        <begin position="156"/>
        <end position="167"/>
    </location>
</feature>
<protein>
    <submittedName>
        <fullName evidence="2">Uncharacterized protein</fullName>
    </submittedName>
</protein>
<comment type="caution">
    <text evidence="2">The sequence shown here is derived from an EMBL/GenBank/DDBJ whole genome shotgun (WGS) entry which is preliminary data.</text>
</comment>
<evidence type="ECO:0000313" key="2">
    <source>
        <dbReference type="EMBL" id="MBW0544337.1"/>
    </source>
</evidence>
<organism evidence="2 3">
    <name type="scientific">Austropuccinia psidii MF-1</name>
    <dbReference type="NCBI Taxonomy" id="1389203"/>
    <lineage>
        <taxon>Eukaryota</taxon>
        <taxon>Fungi</taxon>
        <taxon>Dikarya</taxon>
        <taxon>Basidiomycota</taxon>
        <taxon>Pucciniomycotina</taxon>
        <taxon>Pucciniomycetes</taxon>
        <taxon>Pucciniales</taxon>
        <taxon>Sphaerophragmiaceae</taxon>
        <taxon>Austropuccinia</taxon>
    </lineage>
</organism>
<reference evidence="2" key="1">
    <citation type="submission" date="2021-03" db="EMBL/GenBank/DDBJ databases">
        <title>Draft genome sequence of rust myrtle Austropuccinia psidii MF-1, a brazilian biotype.</title>
        <authorList>
            <person name="Quecine M.C."/>
            <person name="Pachon D.M.R."/>
            <person name="Bonatelli M.L."/>
            <person name="Correr F.H."/>
            <person name="Franceschini L.M."/>
            <person name="Leite T.F."/>
            <person name="Margarido G.R.A."/>
            <person name="Almeida C.A."/>
            <person name="Ferrarezi J.A."/>
            <person name="Labate C.A."/>
        </authorList>
    </citation>
    <scope>NUCLEOTIDE SEQUENCE</scope>
    <source>
        <strain evidence="2">MF-1</strain>
    </source>
</reference>
<feature type="compositionally biased region" description="Basic and acidic residues" evidence="1">
    <location>
        <begin position="81"/>
        <end position="91"/>
    </location>
</feature>
<dbReference type="AlphaFoldDB" id="A0A9Q3FVI9"/>
<feature type="region of interest" description="Disordered" evidence="1">
    <location>
        <begin position="80"/>
        <end position="178"/>
    </location>
</feature>
<feature type="compositionally biased region" description="Basic residues" evidence="1">
    <location>
        <begin position="140"/>
        <end position="149"/>
    </location>
</feature>
<evidence type="ECO:0000313" key="3">
    <source>
        <dbReference type="Proteomes" id="UP000765509"/>
    </source>
</evidence>
<feature type="compositionally biased region" description="Basic and acidic residues" evidence="1">
    <location>
        <begin position="104"/>
        <end position="126"/>
    </location>
</feature>
<accession>A0A9Q3FVI9</accession>
<sequence>MDLDQDIQVINPKDKNISPEERHKWRMPELPPVPKDLNHSQQATIDIYHSQYKNWFMEAKQQEWELLPSLWIGTMNSSSSEEAHGAREGLETHVLQRTSLTDKSLVEKPENVIRGPEEEVGPREAKQPSGSSLSHDKCQKSPRKPKRPTRRESKRQIPSGTSLTHRTTGFPRKGRQPWTMCSIWQEI</sequence>
<dbReference type="EMBL" id="AVOT02049163">
    <property type="protein sequence ID" value="MBW0544337.1"/>
    <property type="molecule type" value="Genomic_DNA"/>
</dbReference>